<organism evidence="3 4">
    <name type="scientific">Anser cygnoides</name>
    <name type="common">Swan goose</name>
    <dbReference type="NCBI Taxonomy" id="8845"/>
    <lineage>
        <taxon>Eukaryota</taxon>
        <taxon>Metazoa</taxon>
        <taxon>Chordata</taxon>
        <taxon>Craniata</taxon>
        <taxon>Vertebrata</taxon>
        <taxon>Euteleostomi</taxon>
        <taxon>Archelosauria</taxon>
        <taxon>Archosauria</taxon>
        <taxon>Dinosauria</taxon>
        <taxon>Saurischia</taxon>
        <taxon>Theropoda</taxon>
        <taxon>Coelurosauria</taxon>
        <taxon>Aves</taxon>
        <taxon>Neognathae</taxon>
        <taxon>Galloanserae</taxon>
        <taxon>Anseriformes</taxon>
        <taxon>Anatidae</taxon>
        <taxon>Anserinae</taxon>
        <taxon>Anser</taxon>
    </lineage>
</organism>
<evidence type="ECO:0000259" key="2">
    <source>
        <dbReference type="Pfam" id="PF04106"/>
    </source>
</evidence>
<evidence type="ECO:0000313" key="3">
    <source>
        <dbReference type="Ensembl" id="ENSACDP00005003603.1"/>
    </source>
</evidence>
<accession>A0A8B9IF17</accession>
<dbReference type="Proteomes" id="UP000694521">
    <property type="component" value="Unplaced"/>
</dbReference>
<keyword evidence="4" id="KW-1185">Reference proteome</keyword>
<reference evidence="3" key="1">
    <citation type="submission" date="2025-08" db="UniProtKB">
        <authorList>
            <consortium name="Ensembl"/>
        </authorList>
    </citation>
    <scope>IDENTIFICATION</scope>
</reference>
<feature type="domain" description="Autophagy protein ATG5 UblB" evidence="2">
    <location>
        <begin position="128"/>
        <end position="179"/>
    </location>
</feature>
<sequence>MRQRSTPRPARRPPPPSASAAAPGSGPERGGRPKPGGSGAAPEPRGRKAHARVGGAAPGFLPGAAAPARGGPQFQPKKRTRSTCASLLLGRMTDDKDVLRDVWFGRIPTCFTLYQDEITEREAEPYYATTERPFIQKLFRPIASGGQLHTLGDLLKDVCPSAITPEGGDLRFFMHCMDISVCSHRIYHLDKR</sequence>
<dbReference type="Ensembl" id="ENSACDT00005004363.1">
    <property type="protein sequence ID" value="ENSACDP00005003603.1"/>
    <property type="gene ID" value="ENSACDG00005002623.1"/>
</dbReference>
<dbReference type="Gene3D" id="3.10.20.90">
    <property type="entry name" value="Phosphatidylinositol 3-kinase Catalytic Subunit, Chain A, domain 1"/>
    <property type="match status" value="1"/>
</dbReference>
<evidence type="ECO:0000313" key="4">
    <source>
        <dbReference type="Proteomes" id="UP000694521"/>
    </source>
</evidence>
<evidence type="ECO:0000256" key="1">
    <source>
        <dbReference type="SAM" id="MobiDB-lite"/>
    </source>
</evidence>
<proteinExistence type="predicted"/>
<feature type="region of interest" description="Disordered" evidence="1">
    <location>
        <begin position="1"/>
        <end position="80"/>
    </location>
</feature>
<feature type="compositionally biased region" description="Low complexity" evidence="1">
    <location>
        <begin position="54"/>
        <end position="72"/>
    </location>
</feature>
<dbReference type="Pfam" id="PF04106">
    <property type="entry name" value="ATG5_UblB"/>
    <property type="match status" value="1"/>
</dbReference>
<reference evidence="3" key="2">
    <citation type="submission" date="2025-09" db="UniProtKB">
        <authorList>
            <consortium name="Ensembl"/>
        </authorList>
    </citation>
    <scope>IDENTIFICATION</scope>
</reference>
<feature type="compositionally biased region" description="Basic residues" evidence="1">
    <location>
        <begin position="1"/>
        <end position="11"/>
    </location>
</feature>
<protein>
    <recommendedName>
        <fullName evidence="2">Autophagy protein ATG5 UblB domain-containing protein</fullName>
    </recommendedName>
</protein>
<dbReference type="AlphaFoldDB" id="A0A8B9IF17"/>
<dbReference type="InterPro" id="IPR048318">
    <property type="entry name" value="ATG5_UblB"/>
</dbReference>
<name>A0A8B9IF17_ANSCY</name>